<dbReference type="InterPro" id="IPR036271">
    <property type="entry name" value="Tet_transcr_reg_TetR-rel_C_sf"/>
</dbReference>
<organism evidence="4 5">
    <name type="scientific">Cecembia lonarensis (strain CCUG 58316 / KCTC 22772 / LW9)</name>
    <dbReference type="NCBI Taxonomy" id="1225176"/>
    <lineage>
        <taxon>Bacteria</taxon>
        <taxon>Pseudomonadati</taxon>
        <taxon>Bacteroidota</taxon>
        <taxon>Cytophagia</taxon>
        <taxon>Cytophagales</taxon>
        <taxon>Cyclobacteriaceae</taxon>
        <taxon>Cecembia</taxon>
    </lineage>
</organism>
<dbReference type="PATRIC" id="fig|1225176.3.peg.1480"/>
<accession>K1M0U5</accession>
<gene>
    <name evidence="4" type="primary">fadR</name>
    <name evidence="4" type="ORF">B879_01389</name>
</gene>
<evidence type="ECO:0000313" key="4">
    <source>
        <dbReference type="EMBL" id="EKB49964.1"/>
    </source>
</evidence>
<dbReference type="Pfam" id="PF08359">
    <property type="entry name" value="TetR_C_4"/>
    <property type="match status" value="1"/>
</dbReference>
<sequence length="193" mass="22161">MEISERQLEIICAAGKILTESGLSGLTTKNLAREMEFSEAAIYRHFGSKEDIILALLQYLRSNMNERLSQICLPDTAPELKFQAIFNSQFQFFKANPHFVVAVFSDGLLEESEKINQAILQLMQVKMKYLMPLIMQGQQSGTFTQAITTEELVHIIMGSFRLQMFKWRIANFQFDIIRQGKNMLEALITLMKP</sequence>
<keyword evidence="1 2" id="KW-0238">DNA-binding</keyword>
<comment type="caution">
    <text evidence="4">The sequence shown here is derived from an EMBL/GenBank/DDBJ whole genome shotgun (WGS) entry which is preliminary data.</text>
</comment>
<reference evidence="4 5" key="1">
    <citation type="journal article" date="2012" name="J. Bacteriol.">
        <title>Draft Genome Sequence of Cecembia lonarensis Strain LW9T, Isolated from Lonar Lake, a Haloalkaline Lake in India.</title>
        <authorList>
            <person name="Shivaji S."/>
            <person name="Ara S."/>
            <person name="Singh A."/>
            <person name="Pinnaka A.K."/>
        </authorList>
    </citation>
    <scope>NUCLEOTIDE SEQUENCE [LARGE SCALE GENOMIC DNA]</scope>
    <source>
        <strain evidence="4 5">LW9</strain>
    </source>
</reference>
<dbReference type="PRINTS" id="PR00455">
    <property type="entry name" value="HTHTETR"/>
</dbReference>
<dbReference type="InterPro" id="IPR050624">
    <property type="entry name" value="HTH-type_Tx_Regulator"/>
</dbReference>
<evidence type="ECO:0000259" key="3">
    <source>
        <dbReference type="PROSITE" id="PS50977"/>
    </source>
</evidence>
<protein>
    <submittedName>
        <fullName evidence="4">Fatty acid metabolism regulator protein</fullName>
    </submittedName>
</protein>
<dbReference type="InterPro" id="IPR013570">
    <property type="entry name" value="Tscrpt_reg_YsiA_C"/>
</dbReference>
<evidence type="ECO:0000256" key="2">
    <source>
        <dbReference type="PROSITE-ProRule" id="PRU00335"/>
    </source>
</evidence>
<feature type="DNA-binding region" description="H-T-H motif" evidence="2">
    <location>
        <begin position="27"/>
        <end position="46"/>
    </location>
</feature>
<evidence type="ECO:0000313" key="5">
    <source>
        <dbReference type="Proteomes" id="UP000004478"/>
    </source>
</evidence>
<dbReference type="Proteomes" id="UP000004478">
    <property type="component" value="Unassembled WGS sequence"/>
</dbReference>
<dbReference type="AlphaFoldDB" id="K1M0U5"/>
<dbReference type="EMBL" id="AMGM01000015">
    <property type="protein sequence ID" value="EKB49964.1"/>
    <property type="molecule type" value="Genomic_DNA"/>
</dbReference>
<dbReference type="SUPFAM" id="SSF46689">
    <property type="entry name" value="Homeodomain-like"/>
    <property type="match status" value="1"/>
</dbReference>
<dbReference type="SUPFAM" id="SSF48498">
    <property type="entry name" value="Tetracyclin repressor-like, C-terminal domain"/>
    <property type="match status" value="1"/>
</dbReference>
<proteinExistence type="predicted"/>
<dbReference type="PROSITE" id="PS50977">
    <property type="entry name" value="HTH_TETR_2"/>
    <property type="match status" value="1"/>
</dbReference>
<dbReference type="PANTHER" id="PTHR43479:SF11">
    <property type="entry name" value="ACREF_ENVCD OPERON REPRESSOR-RELATED"/>
    <property type="match status" value="1"/>
</dbReference>
<feature type="domain" description="HTH tetR-type" evidence="3">
    <location>
        <begin position="4"/>
        <end position="64"/>
    </location>
</feature>
<keyword evidence="5" id="KW-1185">Reference proteome</keyword>
<dbReference type="OrthoDB" id="9798857at2"/>
<dbReference type="Pfam" id="PF00440">
    <property type="entry name" value="TetR_N"/>
    <property type="match status" value="1"/>
</dbReference>
<dbReference type="InterPro" id="IPR001647">
    <property type="entry name" value="HTH_TetR"/>
</dbReference>
<dbReference type="PANTHER" id="PTHR43479">
    <property type="entry name" value="ACREF/ENVCD OPERON REPRESSOR-RELATED"/>
    <property type="match status" value="1"/>
</dbReference>
<evidence type="ECO:0000256" key="1">
    <source>
        <dbReference type="ARBA" id="ARBA00023125"/>
    </source>
</evidence>
<dbReference type="Gene3D" id="1.10.357.10">
    <property type="entry name" value="Tetracycline Repressor, domain 2"/>
    <property type="match status" value="1"/>
</dbReference>
<dbReference type="RefSeq" id="WP_009184426.1">
    <property type="nucleotide sequence ID" value="NZ_AMGM01000015.1"/>
</dbReference>
<dbReference type="GO" id="GO:0003677">
    <property type="term" value="F:DNA binding"/>
    <property type="evidence" value="ECO:0007669"/>
    <property type="project" value="UniProtKB-UniRule"/>
</dbReference>
<name>K1M0U5_CECL9</name>
<dbReference type="InterPro" id="IPR009057">
    <property type="entry name" value="Homeodomain-like_sf"/>
</dbReference>